<dbReference type="SUPFAM" id="SSF47413">
    <property type="entry name" value="lambda repressor-like DNA-binding domains"/>
    <property type="match status" value="1"/>
</dbReference>
<dbReference type="AlphaFoldDB" id="A0A2T4TZ30"/>
<dbReference type="InterPro" id="IPR010982">
    <property type="entry name" value="Lambda_DNA-bd_dom_sf"/>
</dbReference>
<gene>
    <name evidence="2" type="ORF">CLG94_04875</name>
</gene>
<dbReference type="RefSeq" id="WP_107561741.1">
    <property type="nucleotide sequence ID" value="NZ_NVQC01000016.1"/>
</dbReference>
<dbReference type="EMBL" id="NVQC01000016">
    <property type="protein sequence ID" value="PTL36369.1"/>
    <property type="molecule type" value="Genomic_DNA"/>
</dbReference>
<reference evidence="2 3" key="1">
    <citation type="submission" date="2017-09" db="EMBL/GenBank/DDBJ databases">
        <title>Bloom of a denitrifying methanotroph, Candidatus Methylomirabilis limnetica, in a deep stratified lake.</title>
        <authorList>
            <person name="Graf J.S."/>
            <person name="Marchant H.K."/>
            <person name="Tienken D."/>
            <person name="Hach P.F."/>
            <person name="Brand A."/>
            <person name="Schubert C.J."/>
            <person name="Kuypers M.M."/>
            <person name="Milucka J."/>
        </authorList>
    </citation>
    <scope>NUCLEOTIDE SEQUENCE [LARGE SCALE GENOMIC DNA]</scope>
    <source>
        <strain evidence="2 3">Zug</strain>
    </source>
</reference>
<protein>
    <submittedName>
        <fullName evidence="2">Transcriptional regulator</fullName>
    </submittedName>
</protein>
<keyword evidence="3" id="KW-1185">Reference proteome</keyword>
<evidence type="ECO:0000259" key="1">
    <source>
        <dbReference type="PROSITE" id="PS50943"/>
    </source>
</evidence>
<dbReference type="InterPro" id="IPR001387">
    <property type="entry name" value="Cro/C1-type_HTH"/>
</dbReference>
<dbReference type="GO" id="GO:0003677">
    <property type="term" value="F:DNA binding"/>
    <property type="evidence" value="ECO:0007669"/>
    <property type="project" value="InterPro"/>
</dbReference>
<dbReference type="Proteomes" id="UP000241436">
    <property type="component" value="Unassembled WGS sequence"/>
</dbReference>
<organism evidence="2 3">
    <name type="scientific">Candidatus Methylomirabilis limnetica</name>
    <dbReference type="NCBI Taxonomy" id="2033718"/>
    <lineage>
        <taxon>Bacteria</taxon>
        <taxon>Candidatus Methylomirabilota</taxon>
        <taxon>Candidatus Methylomirabilia</taxon>
        <taxon>Candidatus Methylomirabilales</taxon>
        <taxon>Candidatus Methylomirabilaceae</taxon>
        <taxon>Candidatus Methylomirabilis</taxon>
    </lineage>
</organism>
<accession>A0A2T4TZ30</accession>
<dbReference type="Gene3D" id="1.10.260.40">
    <property type="entry name" value="lambda repressor-like DNA-binding domains"/>
    <property type="match status" value="1"/>
</dbReference>
<dbReference type="OrthoDB" id="9792093at2"/>
<proteinExistence type="predicted"/>
<name>A0A2T4TZ30_9BACT</name>
<dbReference type="PROSITE" id="PS50943">
    <property type="entry name" value="HTH_CROC1"/>
    <property type="match status" value="1"/>
</dbReference>
<evidence type="ECO:0000313" key="2">
    <source>
        <dbReference type="EMBL" id="PTL36369.1"/>
    </source>
</evidence>
<feature type="domain" description="HTH cro/C1-type" evidence="1">
    <location>
        <begin position="38"/>
        <end position="88"/>
    </location>
</feature>
<comment type="caution">
    <text evidence="2">The sequence shown here is derived from an EMBL/GenBank/DDBJ whole genome shotgun (WGS) entry which is preliminary data.</text>
</comment>
<dbReference type="CDD" id="cd00093">
    <property type="entry name" value="HTH_XRE"/>
    <property type="match status" value="1"/>
</dbReference>
<evidence type="ECO:0000313" key="3">
    <source>
        <dbReference type="Proteomes" id="UP000241436"/>
    </source>
</evidence>
<sequence>MARISDIHKKWMKEPKYRKAYEALEKEFVLASAVMDVRNRAGLTQEELARKMGTTQPVVARLESGRTHPSMRTLERLAEATGSRLLISFEPRDAKRPAG</sequence>
<reference evidence="3" key="2">
    <citation type="journal article" date="2018" name="Environ. Microbiol.">
        <title>Bloom of a denitrifying methanotroph, 'Candidatus Methylomirabilis limnetica', in a deep stratified lake.</title>
        <authorList>
            <person name="Graf J.S."/>
            <person name="Mayr M.J."/>
            <person name="Marchant H.K."/>
            <person name="Tienken D."/>
            <person name="Hach P.F."/>
            <person name="Brand A."/>
            <person name="Schubert C.J."/>
            <person name="Kuypers M.M."/>
            <person name="Milucka J."/>
        </authorList>
    </citation>
    <scope>NUCLEOTIDE SEQUENCE [LARGE SCALE GENOMIC DNA]</scope>
    <source>
        <strain evidence="3">Zug</strain>
    </source>
</reference>
<dbReference type="Pfam" id="PF01381">
    <property type="entry name" value="HTH_3"/>
    <property type="match status" value="1"/>
</dbReference>
<dbReference type="SMART" id="SM00530">
    <property type="entry name" value="HTH_XRE"/>
    <property type="match status" value="1"/>
</dbReference>